<keyword evidence="2" id="KW-0378">Hydrolase</keyword>
<organism evidence="2 3">
    <name type="scientific">Candidatus Chloroploca asiatica</name>
    <dbReference type="NCBI Taxonomy" id="1506545"/>
    <lineage>
        <taxon>Bacteria</taxon>
        <taxon>Bacillati</taxon>
        <taxon>Chloroflexota</taxon>
        <taxon>Chloroflexia</taxon>
        <taxon>Chloroflexales</taxon>
        <taxon>Chloroflexineae</taxon>
        <taxon>Oscillochloridaceae</taxon>
        <taxon>Candidatus Chloroploca</taxon>
    </lineage>
</organism>
<dbReference type="PRINTS" id="PR00111">
    <property type="entry name" value="ABHYDROLASE"/>
</dbReference>
<dbReference type="InterPro" id="IPR000595">
    <property type="entry name" value="cNMP-bd_dom"/>
</dbReference>
<dbReference type="InterPro" id="IPR014710">
    <property type="entry name" value="RmlC-like_jellyroll"/>
</dbReference>
<dbReference type="OrthoDB" id="151598at2"/>
<dbReference type="Pfam" id="PF00027">
    <property type="entry name" value="cNMP_binding"/>
    <property type="match status" value="1"/>
</dbReference>
<evidence type="ECO:0000259" key="1">
    <source>
        <dbReference type="PROSITE" id="PS50042"/>
    </source>
</evidence>
<dbReference type="InterPro" id="IPR018490">
    <property type="entry name" value="cNMP-bd_dom_sf"/>
</dbReference>
<comment type="caution">
    <text evidence="2">The sequence shown here is derived from an EMBL/GenBank/DDBJ whole genome shotgun (WGS) entry which is preliminary data.</text>
</comment>
<dbReference type="CDD" id="cd00038">
    <property type="entry name" value="CAP_ED"/>
    <property type="match status" value="1"/>
</dbReference>
<accession>A0A2H3KRU3</accession>
<dbReference type="RefSeq" id="WP_097651093.1">
    <property type="nucleotide sequence ID" value="NZ_LYXE01000046.1"/>
</dbReference>
<keyword evidence="3" id="KW-1185">Reference proteome</keyword>
<dbReference type="PANTHER" id="PTHR46438">
    <property type="entry name" value="ALPHA/BETA-HYDROLASES SUPERFAMILY PROTEIN"/>
    <property type="match status" value="1"/>
</dbReference>
<sequence length="456" mass="50150">MPTLTIDGTRIYAREEGPRTGQICLLIHGWSSSWYAMSPLLPILSRRFHCLAVDLPGYGNSERLPTRTTIMRYVDLLAKLVQEFTDSPVTLVGHSMGGMISITMALRYPQLIDRMVLLAPTISGQLSAWITYAIAPITMLERHTIADRLVSALEPSLLRITDRLMRPASFAERSAISEADYLRLRADARRPGQGRVRAECYTAMRDNDLRGRLRNLETPALVIWGAEDNTVPLRDAGVVADEWVGADLRIVPKAGHWPQFETPEFTWRMLASYLALPLITTRLEDSTTSAVITSEVAAFLANSDLGTGLSLAQRTRLAGLMRRRVHQAGVMVAEADEACTDLYLIQDGSVEVWTSAVDEHSPPRQLATVLRGQLTGEMALIDGGRRSAALRAGSDGAVVLVLQREQLRALVEDDPALGNAVVWNLASSLALRLRLANFQMQMLATQLQGGVVGETV</sequence>
<dbReference type="Gene3D" id="2.60.120.10">
    <property type="entry name" value="Jelly Rolls"/>
    <property type="match status" value="1"/>
</dbReference>
<proteinExistence type="predicted"/>
<dbReference type="SMART" id="SM00100">
    <property type="entry name" value="cNMP"/>
    <property type="match status" value="1"/>
</dbReference>
<dbReference type="Gene3D" id="3.40.50.1820">
    <property type="entry name" value="alpha/beta hydrolase"/>
    <property type="match status" value="1"/>
</dbReference>
<dbReference type="SUPFAM" id="SSF53474">
    <property type="entry name" value="alpha/beta-Hydrolases"/>
    <property type="match status" value="1"/>
</dbReference>
<protein>
    <submittedName>
        <fullName evidence="2">Alpha/beta hydrolase</fullName>
    </submittedName>
</protein>
<evidence type="ECO:0000313" key="2">
    <source>
        <dbReference type="EMBL" id="PDW00328.1"/>
    </source>
</evidence>
<evidence type="ECO:0000313" key="3">
    <source>
        <dbReference type="Proteomes" id="UP000220922"/>
    </source>
</evidence>
<dbReference type="Proteomes" id="UP000220922">
    <property type="component" value="Unassembled WGS sequence"/>
</dbReference>
<dbReference type="InterPro" id="IPR000073">
    <property type="entry name" value="AB_hydrolase_1"/>
</dbReference>
<dbReference type="AlphaFoldDB" id="A0A2H3KRU3"/>
<dbReference type="SUPFAM" id="SSF51206">
    <property type="entry name" value="cAMP-binding domain-like"/>
    <property type="match status" value="1"/>
</dbReference>
<dbReference type="Pfam" id="PF00561">
    <property type="entry name" value="Abhydrolase_1"/>
    <property type="match status" value="1"/>
</dbReference>
<feature type="domain" description="Cyclic nucleotide-binding" evidence="1">
    <location>
        <begin position="305"/>
        <end position="411"/>
    </location>
</feature>
<gene>
    <name evidence="2" type="ORF">A9Q02_10035</name>
</gene>
<name>A0A2H3KRU3_9CHLR</name>
<dbReference type="EMBL" id="LYXE01000046">
    <property type="protein sequence ID" value="PDW00328.1"/>
    <property type="molecule type" value="Genomic_DNA"/>
</dbReference>
<dbReference type="PANTHER" id="PTHR46438:SF11">
    <property type="entry name" value="LIPASE-RELATED"/>
    <property type="match status" value="1"/>
</dbReference>
<dbReference type="PROSITE" id="PS50042">
    <property type="entry name" value="CNMP_BINDING_3"/>
    <property type="match status" value="1"/>
</dbReference>
<dbReference type="GO" id="GO:0016787">
    <property type="term" value="F:hydrolase activity"/>
    <property type="evidence" value="ECO:0007669"/>
    <property type="project" value="UniProtKB-KW"/>
</dbReference>
<dbReference type="InterPro" id="IPR029058">
    <property type="entry name" value="AB_hydrolase_fold"/>
</dbReference>
<reference evidence="2 3" key="1">
    <citation type="submission" date="2016-05" db="EMBL/GenBank/DDBJ databases">
        <authorList>
            <person name="Lavstsen T."/>
            <person name="Jespersen J.S."/>
        </authorList>
    </citation>
    <scope>NUCLEOTIDE SEQUENCE [LARGE SCALE GENOMIC DNA]</scope>
    <source>
        <strain evidence="2 3">B7-9</strain>
    </source>
</reference>